<dbReference type="InterPro" id="IPR013766">
    <property type="entry name" value="Thioredoxin_domain"/>
</dbReference>
<dbReference type="CDD" id="cd02947">
    <property type="entry name" value="TRX_family"/>
    <property type="match status" value="1"/>
</dbReference>
<dbReference type="AlphaFoldDB" id="A0A2A2D821"/>
<evidence type="ECO:0000259" key="7">
    <source>
        <dbReference type="PROSITE" id="PS51352"/>
    </source>
</evidence>
<evidence type="ECO:0000256" key="6">
    <source>
        <dbReference type="NCBIfam" id="TIGR01068"/>
    </source>
</evidence>
<comment type="caution">
    <text evidence="8">The sequence shown here is derived from an EMBL/GenBank/DDBJ whole genome shotgun (WGS) entry which is preliminary data.</text>
</comment>
<keyword evidence="9" id="KW-1185">Reference proteome</keyword>
<keyword evidence="2" id="KW-0813">Transport</keyword>
<organism evidence="8 9">
    <name type="scientific">Streptomyces albireticuli</name>
    <dbReference type="NCBI Taxonomy" id="1940"/>
    <lineage>
        <taxon>Bacteria</taxon>
        <taxon>Bacillati</taxon>
        <taxon>Actinomycetota</taxon>
        <taxon>Actinomycetes</taxon>
        <taxon>Kitasatosporales</taxon>
        <taxon>Streptomycetaceae</taxon>
        <taxon>Streptomyces</taxon>
    </lineage>
</organism>
<dbReference type="FunFam" id="3.40.30.10:FF:000001">
    <property type="entry name" value="Thioredoxin"/>
    <property type="match status" value="1"/>
</dbReference>
<dbReference type="GO" id="GO:0045454">
    <property type="term" value="P:cell redox homeostasis"/>
    <property type="evidence" value="ECO:0007669"/>
    <property type="project" value="TreeGrafter"/>
</dbReference>
<gene>
    <name evidence="8" type="primary">trxA</name>
    <name evidence="8" type="ORF">CK936_12190</name>
</gene>
<dbReference type="EMBL" id="NSJV01000228">
    <property type="protein sequence ID" value="PAU48623.1"/>
    <property type="molecule type" value="Genomic_DNA"/>
</dbReference>
<sequence>MTTVTAASSATPAISATSDSHAALVPSVTDATFAAEVLDSALPVLVDFTAAWCPPCRMIAPVLAEIAREQTGRLRIVQLDVDTNPRTQAAYGVLSMPTLLLFRAGEPVKSLVGAHPKRRLLQHLATELPWLEPR</sequence>
<dbReference type="InterPro" id="IPR017937">
    <property type="entry name" value="Thioredoxin_CS"/>
</dbReference>
<dbReference type="Proteomes" id="UP000218944">
    <property type="component" value="Unassembled WGS sequence"/>
</dbReference>
<accession>A0A2A2D821</accession>
<evidence type="ECO:0000256" key="5">
    <source>
        <dbReference type="ARBA" id="ARBA00023284"/>
    </source>
</evidence>
<dbReference type="Pfam" id="PF00085">
    <property type="entry name" value="Thioredoxin"/>
    <property type="match status" value="1"/>
</dbReference>
<dbReference type="PANTHER" id="PTHR45663">
    <property type="entry name" value="GEO12009P1"/>
    <property type="match status" value="1"/>
</dbReference>
<proteinExistence type="inferred from homology"/>
<name>A0A2A2D821_9ACTN</name>
<dbReference type="GO" id="GO:0005829">
    <property type="term" value="C:cytosol"/>
    <property type="evidence" value="ECO:0007669"/>
    <property type="project" value="TreeGrafter"/>
</dbReference>
<keyword evidence="4" id="KW-1015">Disulfide bond</keyword>
<dbReference type="PROSITE" id="PS00194">
    <property type="entry name" value="THIOREDOXIN_1"/>
    <property type="match status" value="1"/>
</dbReference>
<evidence type="ECO:0000256" key="4">
    <source>
        <dbReference type="ARBA" id="ARBA00023157"/>
    </source>
</evidence>
<dbReference type="SUPFAM" id="SSF52833">
    <property type="entry name" value="Thioredoxin-like"/>
    <property type="match status" value="1"/>
</dbReference>
<protein>
    <recommendedName>
        <fullName evidence="6">Thioredoxin</fullName>
    </recommendedName>
</protein>
<comment type="similarity">
    <text evidence="1">Belongs to the thioredoxin family.</text>
</comment>
<dbReference type="GO" id="GO:0015035">
    <property type="term" value="F:protein-disulfide reductase activity"/>
    <property type="evidence" value="ECO:0007669"/>
    <property type="project" value="UniProtKB-UniRule"/>
</dbReference>
<dbReference type="Gene3D" id="3.40.30.10">
    <property type="entry name" value="Glutaredoxin"/>
    <property type="match status" value="1"/>
</dbReference>
<evidence type="ECO:0000313" key="9">
    <source>
        <dbReference type="Proteomes" id="UP000218944"/>
    </source>
</evidence>
<dbReference type="PRINTS" id="PR00421">
    <property type="entry name" value="THIOREDOXIN"/>
</dbReference>
<dbReference type="InterPro" id="IPR036249">
    <property type="entry name" value="Thioredoxin-like_sf"/>
</dbReference>
<evidence type="ECO:0000256" key="2">
    <source>
        <dbReference type="ARBA" id="ARBA00022448"/>
    </source>
</evidence>
<dbReference type="NCBIfam" id="TIGR01068">
    <property type="entry name" value="thioredoxin"/>
    <property type="match status" value="1"/>
</dbReference>
<dbReference type="PROSITE" id="PS51352">
    <property type="entry name" value="THIOREDOXIN_2"/>
    <property type="match status" value="1"/>
</dbReference>
<evidence type="ECO:0000256" key="3">
    <source>
        <dbReference type="ARBA" id="ARBA00022982"/>
    </source>
</evidence>
<feature type="domain" description="Thioredoxin" evidence="7">
    <location>
        <begin position="5"/>
        <end position="129"/>
    </location>
</feature>
<keyword evidence="5" id="KW-0676">Redox-active center</keyword>
<dbReference type="RefSeq" id="WP_095580984.1">
    <property type="nucleotide sequence ID" value="NZ_JAJQQQ010000002.1"/>
</dbReference>
<evidence type="ECO:0000256" key="1">
    <source>
        <dbReference type="ARBA" id="ARBA00008987"/>
    </source>
</evidence>
<dbReference type="PANTHER" id="PTHR45663:SF11">
    <property type="entry name" value="GEO12009P1"/>
    <property type="match status" value="1"/>
</dbReference>
<evidence type="ECO:0000313" key="8">
    <source>
        <dbReference type="EMBL" id="PAU48623.1"/>
    </source>
</evidence>
<dbReference type="InterPro" id="IPR005746">
    <property type="entry name" value="Thioredoxin"/>
</dbReference>
<keyword evidence="3" id="KW-0249">Electron transport</keyword>
<reference evidence="8 9" key="1">
    <citation type="submission" date="2017-08" db="EMBL/GenBank/DDBJ databases">
        <title>Genome sequence of Streptomyces albireticuli NRRL B-1670.</title>
        <authorList>
            <person name="Graham D.E."/>
            <person name="Mahan K.M."/>
            <person name="Klingeman D.M."/>
            <person name="Hettich R.L."/>
            <person name="Parry R.J."/>
            <person name="Spain J.C."/>
        </authorList>
    </citation>
    <scope>NUCLEOTIDE SEQUENCE [LARGE SCALE GENOMIC DNA]</scope>
    <source>
        <strain evidence="8 9">NRRL B-1670</strain>
    </source>
</reference>